<feature type="signal peptide" evidence="2">
    <location>
        <begin position="1"/>
        <end position="19"/>
    </location>
</feature>
<feature type="compositionally biased region" description="Polar residues" evidence="1">
    <location>
        <begin position="179"/>
        <end position="195"/>
    </location>
</feature>
<feature type="compositionally biased region" description="Low complexity" evidence="1">
    <location>
        <begin position="133"/>
        <end position="154"/>
    </location>
</feature>
<reference evidence="3 4" key="1">
    <citation type="journal article" date="2018" name="Mol. Biol. Evol.">
        <title>Broad Genomic Sampling Reveals a Smut Pathogenic Ancestry of the Fungal Clade Ustilaginomycotina.</title>
        <authorList>
            <person name="Kijpornyongpan T."/>
            <person name="Mondo S.J."/>
            <person name="Barry K."/>
            <person name="Sandor L."/>
            <person name="Lee J."/>
            <person name="Lipzen A."/>
            <person name="Pangilinan J."/>
            <person name="LaButti K."/>
            <person name="Hainaut M."/>
            <person name="Henrissat B."/>
            <person name="Grigoriev I.V."/>
            <person name="Spatafora J.W."/>
            <person name="Aime M.C."/>
        </authorList>
    </citation>
    <scope>NUCLEOTIDE SEQUENCE [LARGE SCALE GENOMIC DNA]</scope>
    <source>
        <strain evidence="3 4">MCA 4198</strain>
    </source>
</reference>
<name>A0A316YSR3_9BASI</name>
<organism evidence="3 4">
    <name type="scientific">Acaromyces ingoldii</name>
    <dbReference type="NCBI Taxonomy" id="215250"/>
    <lineage>
        <taxon>Eukaryota</taxon>
        <taxon>Fungi</taxon>
        <taxon>Dikarya</taxon>
        <taxon>Basidiomycota</taxon>
        <taxon>Ustilaginomycotina</taxon>
        <taxon>Exobasidiomycetes</taxon>
        <taxon>Exobasidiales</taxon>
        <taxon>Cryptobasidiaceae</taxon>
        <taxon>Acaromyces</taxon>
    </lineage>
</organism>
<evidence type="ECO:0000313" key="4">
    <source>
        <dbReference type="Proteomes" id="UP000245768"/>
    </source>
</evidence>
<dbReference type="EMBL" id="KZ819635">
    <property type="protein sequence ID" value="PWN92447.1"/>
    <property type="molecule type" value="Genomic_DNA"/>
</dbReference>
<sequence length="500" mass="54533">MMAHRGLATCLTCSKSVSASLLPKCVIHSCCSRPVCPQCLEARPRLATFCPFCEGVDHAFRKGPRSDVTRAGQVLWDTERMLDETEELPEVSEEERRRPPPTYEESAYGATSAPSDFVLGGDEEEEEEEQRRQQSAGPSLLSSASSKALPSQSLVDRSLLATVTTPAPSPPAGGPSSTLRELSSARTRPSASTEETPALRASTVSKTSPPRPNADDDEEADGRTRQYWLRPNDSLQGLSLRFRVPAALLCKINALPLSTIHSTPHLVHTRPFLLIPEPAIAAALSQRDNANGSTATSDLEEALQGPRPLSAREKTKRARAKSEGRFRALVARSEAPSIKGKAKAADEIRCDERAARVYVGLVEEELDAVSGIANIEGETGRSRGKEEEEKDEAMTDAEREERFETIVKLAVSRWEMDSEWEREMRIKGLDPHASSMRQHAAWPSSATSSSGSSNSSSSNSNWLNRVFGSGASSRAPREHWQQSPASRRPLVSVGPQKRGE</sequence>
<dbReference type="GeneID" id="37043316"/>
<feature type="compositionally biased region" description="Acidic residues" evidence="1">
    <location>
        <begin position="84"/>
        <end position="93"/>
    </location>
</feature>
<dbReference type="AlphaFoldDB" id="A0A316YSR3"/>
<dbReference type="Proteomes" id="UP000245768">
    <property type="component" value="Unassembled WGS sequence"/>
</dbReference>
<evidence type="ECO:0000256" key="2">
    <source>
        <dbReference type="SAM" id="SignalP"/>
    </source>
</evidence>
<evidence type="ECO:0000313" key="3">
    <source>
        <dbReference type="EMBL" id="PWN92447.1"/>
    </source>
</evidence>
<keyword evidence="2" id="KW-0732">Signal</keyword>
<feature type="region of interest" description="Disordered" evidence="1">
    <location>
        <begin position="435"/>
        <end position="500"/>
    </location>
</feature>
<feature type="region of interest" description="Disordered" evidence="1">
    <location>
        <begin position="79"/>
        <end position="228"/>
    </location>
</feature>
<gene>
    <name evidence="3" type="ORF">FA10DRAFT_266207</name>
</gene>
<protein>
    <recommendedName>
        <fullName evidence="5">LysM domain-containing protein</fullName>
    </recommendedName>
</protein>
<feature type="compositionally biased region" description="Low complexity" evidence="1">
    <location>
        <begin position="444"/>
        <end position="461"/>
    </location>
</feature>
<feature type="compositionally biased region" description="Polar residues" evidence="1">
    <location>
        <begin position="286"/>
        <end position="297"/>
    </location>
</feature>
<dbReference type="OrthoDB" id="1068471at2759"/>
<accession>A0A316YSR3</accession>
<feature type="region of interest" description="Disordered" evidence="1">
    <location>
        <begin position="377"/>
        <end position="399"/>
    </location>
</feature>
<feature type="compositionally biased region" description="Basic and acidic residues" evidence="1">
    <location>
        <begin position="378"/>
        <end position="399"/>
    </location>
</feature>
<feature type="region of interest" description="Disordered" evidence="1">
    <location>
        <begin position="286"/>
        <end position="323"/>
    </location>
</feature>
<evidence type="ECO:0008006" key="5">
    <source>
        <dbReference type="Google" id="ProtNLM"/>
    </source>
</evidence>
<proteinExistence type="predicted"/>
<keyword evidence="4" id="KW-1185">Reference proteome</keyword>
<dbReference type="InParanoid" id="A0A316YSR3"/>
<feature type="chain" id="PRO_5016236927" description="LysM domain-containing protein" evidence="2">
    <location>
        <begin position="20"/>
        <end position="500"/>
    </location>
</feature>
<dbReference type="RefSeq" id="XP_025379645.1">
    <property type="nucleotide sequence ID" value="XM_025521400.1"/>
</dbReference>
<evidence type="ECO:0000256" key="1">
    <source>
        <dbReference type="SAM" id="MobiDB-lite"/>
    </source>
</evidence>